<evidence type="ECO:0000313" key="2">
    <source>
        <dbReference type="Proteomes" id="UP000076442"/>
    </source>
</evidence>
<accession>A0AAP1E9J1</accession>
<dbReference type="AlphaFoldDB" id="A0AAP1E9J1"/>
<comment type="caution">
    <text evidence="1">The sequence shown here is derived from an EMBL/GenBank/DDBJ whole genome shotgun (WGS) entry which is preliminary data.</text>
</comment>
<dbReference type="Proteomes" id="UP000076442">
    <property type="component" value="Unassembled WGS sequence"/>
</dbReference>
<evidence type="ECO:0000313" key="1">
    <source>
        <dbReference type="EMBL" id="KZD94779.1"/>
    </source>
</evidence>
<dbReference type="EMBL" id="LJZV01000002">
    <property type="protein sequence ID" value="KZD94779.1"/>
    <property type="molecule type" value="Genomic_DNA"/>
</dbReference>
<protein>
    <submittedName>
        <fullName evidence="1">Uncharacterized protein</fullName>
    </submittedName>
</protein>
<organism evidence="1 2">
    <name type="scientific">Bacillus subtilis</name>
    <dbReference type="NCBI Taxonomy" id="1423"/>
    <lineage>
        <taxon>Bacteria</taxon>
        <taxon>Bacillati</taxon>
        <taxon>Bacillota</taxon>
        <taxon>Bacilli</taxon>
        <taxon>Bacillales</taxon>
        <taxon>Bacillaceae</taxon>
        <taxon>Bacillus</taxon>
    </lineage>
</organism>
<reference evidence="1 2" key="1">
    <citation type="submission" date="2015-09" db="EMBL/GenBank/DDBJ databases">
        <title>Spore heat resistance.</title>
        <authorList>
            <person name="Boekhorst J."/>
            <person name="Berendsen E.M."/>
            <person name="Wells-Bennik M.H."/>
            <person name="Kuipers O.P."/>
        </authorList>
    </citation>
    <scope>NUCLEOTIDE SEQUENCE [LARGE SCALE GENOMIC DNA]</scope>
    <source>
        <strain evidence="1 2">B4122</strain>
    </source>
</reference>
<name>A0AAP1E9J1_BACIU</name>
<sequence length="51" mass="6151">MLLSPCKFLSKKFVQMTCICFRENNGYYRDIFSKHDDKSILKNKLYRKGIE</sequence>
<proteinExistence type="predicted"/>
<gene>
    <name evidence="1" type="ORF">B4122_0536</name>
</gene>